<feature type="signal peptide" evidence="1">
    <location>
        <begin position="1"/>
        <end position="18"/>
    </location>
</feature>
<keyword evidence="1" id="KW-0732">Signal</keyword>
<evidence type="ECO:0000256" key="1">
    <source>
        <dbReference type="SAM" id="SignalP"/>
    </source>
</evidence>
<dbReference type="InterPro" id="IPR038602">
    <property type="entry name" value="Mite_allergen_7_sf"/>
</dbReference>
<dbReference type="InterPro" id="IPR020234">
    <property type="entry name" value="Mite_allergen_group-7"/>
</dbReference>
<evidence type="ECO:0000313" key="2">
    <source>
        <dbReference type="EMBL" id="CAG9576115.1"/>
    </source>
</evidence>
<dbReference type="InterPro" id="IPR017943">
    <property type="entry name" value="Bactericidal_perm-incr_a/b_dom"/>
</dbReference>
<gene>
    <name evidence="2" type="ORF">DCHRY22_LOCUS11873</name>
</gene>
<dbReference type="PANTHER" id="PTHR11008:SF13">
    <property type="entry name" value="FI04421P"/>
    <property type="match status" value="1"/>
</dbReference>
<comment type="caution">
    <text evidence="2">The sequence shown here is derived from an EMBL/GenBank/DDBJ whole genome shotgun (WGS) entry which is preliminary data.</text>
</comment>
<dbReference type="OrthoDB" id="6412801at2759"/>
<dbReference type="InterPro" id="IPR010562">
    <property type="entry name" value="Haemolymph_juvenile_hormone-bd"/>
</dbReference>
<feature type="chain" id="PRO_5035201575" evidence="1">
    <location>
        <begin position="19"/>
        <end position="475"/>
    </location>
</feature>
<protein>
    <submittedName>
        <fullName evidence="2">(African queen) hypothetical protein</fullName>
    </submittedName>
</protein>
<dbReference type="Pfam" id="PF16984">
    <property type="entry name" value="Grp7_allergen"/>
    <property type="match status" value="1"/>
</dbReference>
<evidence type="ECO:0000313" key="3">
    <source>
        <dbReference type="Proteomes" id="UP000789524"/>
    </source>
</evidence>
<dbReference type="PANTHER" id="PTHR11008">
    <property type="entry name" value="PROTEIN TAKEOUT-LIKE PROTEIN"/>
    <property type="match status" value="1"/>
</dbReference>
<dbReference type="AlphaFoldDB" id="A0A8J2R4R8"/>
<organism evidence="2 3">
    <name type="scientific">Danaus chrysippus</name>
    <name type="common">African queen</name>
    <dbReference type="NCBI Taxonomy" id="151541"/>
    <lineage>
        <taxon>Eukaryota</taxon>
        <taxon>Metazoa</taxon>
        <taxon>Ecdysozoa</taxon>
        <taxon>Arthropoda</taxon>
        <taxon>Hexapoda</taxon>
        <taxon>Insecta</taxon>
        <taxon>Pterygota</taxon>
        <taxon>Neoptera</taxon>
        <taxon>Endopterygota</taxon>
        <taxon>Lepidoptera</taxon>
        <taxon>Glossata</taxon>
        <taxon>Ditrysia</taxon>
        <taxon>Papilionoidea</taxon>
        <taxon>Nymphalidae</taxon>
        <taxon>Danainae</taxon>
        <taxon>Danaini</taxon>
        <taxon>Danaina</taxon>
        <taxon>Danaus</taxon>
        <taxon>Anosia</taxon>
    </lineage>
</organism>
<dbReference type="Pfam" id="PF06585">
    <property type="entry name" value="JHBP"/>
    <property type="match status" value="1"/>
</dbReference>
<accession>A0A8J2R4R8</accession>
<dbReference type="InterPro" id="IPR038606">
    <property type="entry name" value="To_sf"/>
</dbReference>
<proteinExistence type="predicted"/>
<dbReference type="Proteomes" id="UP000789524">
    <property type="component" value="Unassembled WGS sequence"/>
</dbReference>
<dbReference type="Gene3D" id="3.15.10.50">
    <property type="match status" value="1"/>
</dbReference>
<dbReference type="SUPFAM" id="SSF55394">
    <property type="entry name" value="Bactericidal permeability-increasing protein, BPI"/>
    <property type="match status" value="1"/>
</dbReference>
<dbReference type="GO" id="GO:0008289">
    <property type="term" value="F:lipid binding"/>
    <property type="evidence" value="ECO:0007669"/>
    <property type="project" value="InterPro"/>
</dbReference>
<keyword evidence="3" id="KW-1185">Reference proteome</keyword>
<dbReference type="SMART" id="SM00700">
    <property type="entry name" value="JHBP"/>
    <property type="match status" value="1"/>
</dbReference>
<reference evidence="2" key="1">
    <citation type="submission" date="2021-09" db="EMBL/GenBank/DDBJ databases">
        <authorList>
            <person name="Martin H S."/>
        </authorList>
    </citation>
    <scope>NUCLEOTIDE SEQUENCE</scope>
</reference>
<name>A0A8J2R4R8_9NEOP</name>
<sequence length="475" mass="53128">MLNKIVVIVLFLCSSILGDDQGGEQLKLYVFKIPPVCIADVTTTTESQLAKGEEKMSEYILKILEHFKQPNPVGLPGAKVPDPHKVPDMKQSVSIGTLYFKNTSVYGISKFRILNINAEIGAMEVHAALAIDKLQAKGNYTMSTWLNRVQGPYTVDITGIKVMAKANLGVERDGKLRAQDIKIDISFSTISMNFENAGFFGGMLQGIVNSIGTFVFDSIKPYVLKEAYTKAREEINKKLDEVAGDVQFPNSISPLDKVIADLRKRVRQMNMDPYQINDYNSTVSIFTVSLTHTWITGISSFQRVGNITLKLENNTVIADFEIGTQRLEGTTQWDVSAISGLLSRAGIASFSVEYISGRMILAQPLDTRKKPEFRDLDLDVGNIQVRFDGAGTFDYVVEFVVNILPNLLRYQIVDALEGPIIEKVQQELNKINVEEMIKQELPKVDEMQETGFKLSALQIQNEDEESYGDDDFFNF</sequence>
<dbReference type="EMBL" id="CAKASE010000074">
    <property type="protein sequence ID" value="CAG9576115.1"/>
    <property type="molecule type" value="Genomic_DNA"/>
</dbReference>
<dbReference type="Gene3D" id="3.15.10.30">
    <property type="entry name" value="Haemolymph juvenile hormone binding protein"/>
    <property type="match status" value="1"/>
</dbReference>